<dbReference type="InterPro" id="IPR047640">
    <property type="entry name" value="RpiR-like"/>
</dbReference>
<dbReference type="SUPFAM" id="SSF46689">
    <property type="entry name" value="Homeodomain-like"/>
    <property type="match status" value="1"/>
</dbReference>
<keyword evidence="1" id="KW-0805">Transcription regulation</keyword>
<dbReference type="GO" id="GO:0003677">
    <property type="term" value="F:DNA binding"/>
    <property type="evidence" value="ECO:0007669"/>
    <property type="project" value="UniProtKB-KW"/>
</dbReference>
<dbReference type="InterPro" id="IPR009057">
    <property type="entry name" value="Homeodomain-like_sf"/>
</dbReference>
<evidence type="ECO:0000256" key="3">
    <source>
        <dbReference type="ARBA" id="ARBA00023152"/>
    </source>
</evidence>
<keyword evidence="2" id="KW-0238">DNA-binding</keyword>
<dbReference type="InterPro" id="IPR001347">
    <property type="entry name" value="SIS_dom"/>
</dbReference>
<comment type="caution">
    <text evidence="7">The sequence shown here is derived from an EMBL/GenBank/DDBJ whole genome shotgun (WGS) entry which is preliminary data.</text>
</comment>
<keyword evidence="8" id="KW-1185">Reference proteome</keyword>
<feature type="domain" description="SIS" evidence="6">
    <location>
        <begin position="129"/>
        <end position="268"/>
    </location>
</feature>
<dbReference type="GO" id="GO:0006096">
    <property type="term" value="P:glycolytic process"/>
    <property type="evidence" value="ECO:0007669"/>
    <property type="project" value="UniProtKB-KW"/>
</dbReference>
<dbReference type="CDD" id="cd05013">
    <property type="entry name" value="SIS_RpiR"/>
    <property type="match status" value="1"/>
</dbReference>
<dbReference type="Gene3D" id="1.10.10.10">
    <property type="entry name" value="Winged helix-like DNA-binding domain superfamily/Winged helix DNA-binding domain"/>
    <property type="match status" value="1"/>
</dbReference>
<keyword evidence="4" id="KW-0804">Transcription</keyword>
<organism evidence="7 8">
    <name type="scientific">Paralcaligenes ureilyticus</name>
    <dbReference type="NCBI Taxonomy" id="627131"/>
    <lineage>
        <taxon>Bacteria</taxon>
        <taxon>Pseudomonadati</taxon>
        <taxon>Pseudomonadota</taxon>
        <taxon>Betaproteobacteria</taxon>
        <taxon>Burkholderiales</taxon>
        <taxon>Alcaligenaceae</taxon>
        <taxon>Paralcaligenes</taxon>
    </lineage>
</organism>
<evidence type="ECO:0000313" key="7">
    <source>
        <dbReference type="EMBL" id="TCT09508.1"/>
    </source>
</evidence>
<evidence type="ECO:0000256" key="4">
    <source>
        <dbReference type="ARBA" id="ARBA00023163"/>
    </source>
</evidence>
<dbReference type="RefSeq" id="WP_132580231.1">
    <property type="nucleotide sequence ID" value="NZ_SMAJ01000003.1"/>
</dbReference>
<dbReference type="PANTHER" id="PTHR30514:SF1">
    <property type="entry name" value="HTH-TYPE TRANSCRIPTIONAL REGULATOR HEXR-RELATED"/>
    <property type="match status" value="1"/>
</dbReference>
<reference evidence="7 8" key="1">
    <citation type="submission" date="2019-03" db="EMBL/GenBank/DDBJ databases">
        <title>Genomic Encyclopedia of Type Strains, Phase IV (KMG-IV): sequencing the most valuable type-strain genomes for metagenomic binning, comparative biology and taxonomic classification.</title>
        <authorList>
            <person name="Goeker M."/>
        </authorList>
    </citation>
    <scope>NUCLEOTIDE SEQUENCE [LARGE SCALE GENOMIC DNA]</scope>
    <source>
        <strain evidence="7 8">DSM 24591</strain>
    </source>
</reference>
<evidence type="ECO:0000313" key="8">
    <source>
        <dbReference type="Proteomes" id="UP000295525"/>
    </source>
</evidence>
<dbReference type="InterPro" id="IPR000281">
    <property type="entry name" value="HTH_RpiR"/>
</dbReference>
<proteinExistence type="predicted"/>
<dbReference type="PANTHER" id="PTHR30514">
    <property type="entry name" value="GLUCOKINASE"/>
    <property type="match status" value="1"/>
</dbReference>
<dbReference type="InterPro" id="IPR046348">
    <property type="entry name" value="SIS_dom_sf"/>
</dbReference>
<evidence type="ECO:0000256" key="2">
    <source>
        <dbReference type="ARBA" id="ARBA00023125"/>
    </source>
</evidence>
<protein>
    <submittedName>
        <fullName evidence="7">RpiR family transcriptional regulator</fullName>
    </submittedName>
</protein>
<sequence length="292" mass="31201">MAIKSPSIAERVEKTSATMSRTQRRMADYVLSHQFKVATMTIDEFAKEVNASIATANRFARHLDFDGYPHFRSALARGFHAALAPVEKLRSELANPTSVAEVFTASLQEDIHNFQETQAGLNGKACERAVDLILSAHRIFTVGFGGSGFLAALLQRGLCTSCDYVECLASAGGASHAARRMSRLTKKDLVIAIIFPRYLADTVALARAARAAGASLLLLTDRPTSPLAPDATVALYASSERHFSATSETAALGLIEALCAATAYKAKDSLQSAAGLAVSVMPWLVFEGDSDD</sequence>
<dbReference type="GO" id="GO:0097367">
    <property type="term" value="F:carbohydrate derivative binding"/>
    <property type="evidence" value="ECO:0007669"/>
    <property type="project" value="InterPro"/>
</dbReference>
<dbReference type="Gene3D" id="3.40.50.10490">
    <property type="entry name" value="Glucose-6-phosphate isomerase like protein, domain 1"/>
    <property type="match status" value="1"/>
</dbReference>
<gene>
    <name evidence="7" type="ORF">EDC26_103126</name>
</gene>
<dbReference type="OrthoDB" id="8998729at2"/>
<dbReference type="Pfam" id="PF01380">
    <property type="entry name" value="SIS"/>
    <property type="match status" value="1"/>
</dbReference>
<dbReference type="Pfam" id="PF01418">
    <property type="entry name" value="HTH_6"/>
    <property type="match status" value="1"/>
</dbReference>
<dbReference type="Proteomes" id="UP000295525">
    <property type="component" value="Unassembled WGS sequence"/>
</dbReference>
<dbReference type="AlphaFoldDB" id="A0A4V2UZ14"/>
<feature type="domain" description="HTH rpiR-type" evidence="5">
    <location>
        <begin position="6"/>
        <end position="82"/>
    </location>
</feature>
<accession>A0A4V2UZ14</accession>
<dbReference type="SUPFAM" id="SSF53697">
    <property type="entry name" value="SIS domain"/>
    <property type="match status" value="1"/>
</dbReference>
<name>A0A4V2UZ14_9BURK</name>
<dbReference type="InterPro" id="IPR035472">
    <property type="entry name" value="RpiR-like_SIS"/>
</dbReference>
<evidence type="ECO:0000259" key="5">
    <source>
        <dbReference type="PROSITE" id="PS51071"/>
    </source>
</evidence>
<dbReference type="EMBL" id="SMAJ01000003">
    <property type="protein sequence ID" value="TCT09508.1"/>
    <property type="molecule type" value="Genomic_DNA"/>
</dbReference>
<dbReference type="PROSITE" id="PS51071">
    <property type="entry name" value="HTH_RPIR"/>
    <property type="match status" value="1"/>
</dbReference>
<dbReference type="InterPro" id="IPR036388">
    <property type="entry name" value="WH-like_DNA-bd_sf"/>
</dbReference>
<evidence type="ECO:0000259" key="6">
    <source>
        <dbReference type="PROSITE" id="PS51464"/>
    </source>
</evidence>
<keyword evidence="3" id="KW-0324">Glycolysis</keyword>
<dbReference type="GO" id="GO:0003700">
    <property type="term" value="F:DNA-binding transcription factor activity"/>
    <property type="evidence" value="ECO:0007669"/>
    <property type="project" value="InterPro"/>
</dbReference>
<evidence type="ECO:0000256" key="1">
    <source>
        <dbReference type="ARBA" id="ARBA00023015"/>
    </source>
</evidence>
<dbReference type="PROSITE" id="PS51464">
    <property type="entry name" value="SIS"/>
    <property type="match status" value="1"/>
</dbReference>